<reference evidence="3 4" key="1">
    <citation type="submission" date="2023-03" db="EMBL/GenBank/DDBJ databases">
        <title>Draft genome sequence of Thalassotalea eurytherma JCM 18482T.</title>
        <authorList>
            <person name="Sawabe T."/>
        </authorList>
    </citation>
    <scope>NUCLEOTIDE SEQUENCE [LARGE SCALE GENOMIC DNA]</scope>
    <source>
        <strain evidence="3 4">JCM 18482</strain>
    </source>
</reference>
<dbReference type="InterPro" id="IPR006015">
    <property type="entry name" value="Universal_stress_UspA"/>
</dbReference>
<keyword evidence="4" id="KW-1185">Reference proteome</keyword>
<comment type="caution">
    <text evidence="3">The sequence shown here is derived from an EMBL/GenBank/DDBJ whole genome shotgun (WGS) entry which is preliminary data.</text>
</comment>
<comment type="similarity">
    <text evidence="1">Belongs to the universal stress protein A family.</text>
</comment>
<gene>
    <name evidence="3" type="ORF">theurythT_21610</name>
</gene>
<sequence length="145" mass="16128">MKKPLYIVGVDGSEWSERAVMRAVNLAKQTSAQVEIVSVIEFGKIQPILMEGNEPYIVDKGNEQDETFKKIVEPLLNKHADCGVELTYQMLWGDPVDVLHECAKAEHANMLFMGRRGRSRFVDLLLGSVANKIAHKAGIPVVLVP</sequence>
<organism evidence="3 4">
    <name type="scientific">Thalassotalea eurytherma</name>
    <dbReference type="NCBI Taxonomy" id="1144278"/>
    <lineage>
        <taxon>Bacteria</taxon>
        <taxon>Pseudomonadati</taxon>
        <taxon>Pseudomonadota</taxon>
        <taxon>Gammaproteobacteria</taxon>
        <taxon>Alteromonadales</taxon>
        <taxon>Colwelliaceae</taxon>
        <taxon>Thalassotalea</taxon>
    </lineage>
</organism>
<feature type="domain" description="UspA" evidence="2">
    <location>
        <begin position="7"/>
        <end position="145"/>
    </location>
</feature>
<dbReference type="PANTHER" id="PTHR46268:SF6">
    <property type="entry name" value="UNIVERSAL STRESS PROTEIN UP12"/>
    <property type="match status" value="1"/>
</dbReference>
<dbReference type="SUPFAM" id="SSF52402">
    <property type="entry name" value="Adenine nucleotide alpha hydrolases-like"/>
    <property type="match status" value="1"/>
</dbReference>
<evidence type="ECO:0000259" key="2">
    <source>
        <dbReference type="Pfam" id="PF00582"/>
    </source>
</evidence>
<dbReference type="Gene3D" id="3.40.50.620">
    <property type="entry name" value="HUPs"/>
    <property type="match status" value="1"/>
</dbReference>
<name>A0ABQ6H443_9GAMM</name>
<dbReference type="PRINTS" id="PR01438">
    <property type="entry name" value="UNVRSLSTRESS"/>
</dbReference>
<dbReference type="PANTHER" id="PTHR46268">
    <property type="entry name" value="STRESS RESPONSE PROTEIN NHAX"/>
    <property type="match status" value="1"/>
</dbReference>
<evidence type="ECO:0000256" key="1">
    <source>
        <dbReference type="ARBA" id="ARBA00008791"/>
    </source>
</evidence>
<evidence type="ECO:0000313" key="4">
    <source>
        <dbReference type="Proteomes" id="UP001157133"/>
    </source>
</evidence>
<dbReference type="InterPro" id="IPR014729">
    <property type="entry name" value="Rossmann-like_a/b/a_fold"/>
</dbReference>
<dbReference type="Pfam" id="PF00582">
    <property type="entry name" value="Usp"/>
    <property type="match status" value="1"/>
</dbReference>
<proteinExistence type="inferred from homology"/>
<dbReference type="EMBL" id="BSSU01000010">
    <property type="protein sequence ID" value="GLX82709.1"/>
    <property type="molecule type" value="Genomic_DNA"/>
</dbReference>
<accession>A0ABQ6H443</accession>
<dbReference type="InterPro" id="IPR006016">
    <property type="entry name" value="UspA"/>
</dbReference>
<protein>
    <recommendedName>
        <fullName evidence="2">UspA domain-containing protein</fullName>
    </recommendedName>
</protein>
<dbReference type="RefSeq" id="WP_284208080.1">
    <property type="nucleotide sequence ID" value="NZ_BSSU01000010.1"/>
</dbReference>
<dbReference type="Proteomes" id="UP001157133">
    <property type="component" value="Unassembled WGS sequence"/>
</dbReference>
<dbReference type="CDD" id="cd00293">
    <property type="entry name" value="USP-like"/>
    <property type="match status" value="1"/>
</dbReference>
<evidence type="ECO:0000313" key="3">
    <source>
        <dbReference type="EMBL" id="GLX82709.1"/>
    </source>
</evidence>